<protein>
    <submittedName>
        <fullName evidence="1">HGGxSTG domain-containing protein</fullName>
    </submittedName>
</protein>
<accession>A0ABV7RJ09</accession>
<organism evidence="1 2">
    <name type="scientific">Lysobacter cavernae</name>
    <dbReference type="NCBI Taxonomy" id="1685901"/>
    <lineage>
        <taxon>Bacteria</taxon>
        <taxon>Pseudomonadati</taxon>
        <taxon>Pseudomonadota</taxon>
        <taxon>Gammaproteobacteria</taxon>
        <taxon>Lysobacterales</taxon>
        <taxon>Lysobacteraceae</taxon>
        <taxon>Lysobacter</taxon>
    </lineage>
</organism>
<dbReference type="EMBL" id="JBHRXK010000001">
    <property type="protein sequence ID" value="MFC3549569.1"/>
    <property type="molecule type" value="Genomic_DNA"/>
</dbReference>
<keyword evidence="2" id="KW-1185">Reference proteome</keyword>
<dbReference type="Proteomes" id="UP001595740">
    <property type="component" value="Unassembled WGS sequence"/>
</dbReference>
<name>A0ABV7RJ09_9GAMM</name>
<dbReference type="RefSeq" id="WP_386756816.1">
    <property type="nucleotide sequence ID" value="NZ_JBHRXK010000001.1"/>
</dbReference>
<proteinExistence type="predicted"/>
<gene>
    <name evidence="1" type="ORF">ACFOLC_00905</name>
</gene>
<comment type="caution">
    <text evidence="1">The sequence shown here is derived from an EMBL/GenBank/DDBJ whole genome shotgun (WGS) entry which is preliminary data.</text>
</comment>
<dbReference type="NCBIfam" id="NF041373">
    <property type="entry name" value="HGG_STG"/>
    <property type="match status" value="1"/>
</dbReference>
<sequence>MKLKQLTDCLSLPPRSVVTPRASKPGRVICNARLANGGTCSRKSELGRRRCRYHGGCSTGPRTRDGKARVTLNLPRCRSVA</sequence>
<evidence type="ECO:0000313" key="1">
    <source>
        <dbReference type="EMBL" id="MFC3549569.1"/>
    </source>
</evidence>
<dbReference type="InterPro" id="IPR047675">
    <property type="entry name" value="Putative_zinc-bd"/>
</dbReference>
<evidence type="ECO:0000313" key="2">
    <source>
        <dbReference type="Proteomes" id="UP001595740"/>
    </source>
</evidence>
<reference evidence="2" key="1">
    <citation type="journal article" date="2019" name="Int. J. Syst. Evol. Microbiol.">
        <title>The Global Catalogue of Microorganisms (GCM) 10K type strain sequencing project: providing services to taxonomists for standard genome sequencing and annotation.</title>
        <authorList>
            <consortium name="The Broad Institute Genomics Platform"/>
            <consortium name="The Broad Institute Genome Sequencing Center for Infectious Disease"/>
            <person name="Wu L."/>
            <person name="Ma J."/>
        </authorList>
    </citation>
    <scope>NUCLEOTIDE SEQUENCE [LARGE SCALE GENOMIC DNA]</scope>
    <source>
        <strain evidence="2">KCTC 42875</strain>
    </source>
</reference>